<dbReference type="Gene3D" id="3.30.1330.60">
    <property type="entry name" value="OmpA-like domain"/>
    <property type="match status" value="1"/>
</dbReference>
<feature type="region of interest" description="Disordered" evidence="2">
    <location>
        <begin position="85"/>
        <end position="174"/>
    </location>
</feature>
<dbReference type="Proteomes" id="UP000194474">
    <property type="component" value="Unassembled WGS sequence"/>
</dbReference>
<organism evidence="5 6">
    <name type="scientific">Devosia lucknowensis</name>
    <dbReference type="NCBI Taxonomy" id="1096929"/>
    <lineage>
        <taxon>Bacteria</taxon>
        <taxon>Pseudomonadati</taxon>
        <taxon>Pseudomonadota</taxon>
        <taxon>Alphaproteobacteria</taxon>
        <taxon>Hyphomicrobiales</taxon>
        <taxon>Devosiaceae</taxon>
        <taxon>Devosia</taxon>
    </lineage>
</organism>
<evidence type="ECO:0000256" key="3">
    <source>
        <dbReference type="SAM" id="SignalP"/>
    </source>
</evidence>
<feature type="chain" id="PRO_5013119785" evidence="3">
    <location>
        <begin position="26"/>
        <end position="733"/>
    </location>
</feature>
<feature type="region of interest" description="Disordered" evidence="2">
    <location>
        <begin position="324"/>
        <end position="345"/>
    </location>
</feature>
<keyword evidence="1" id="KW-0472">Membrane</keyword>
<proteinExistence type="predicted"/>
<dbReference type="GO" id="GO:0016020">
    <property type="term" value="C:membrane"/>
    <property type="evidence" value="ECO:0007669"/>
    <property type="project" value="UniProtKB-UniRule"/>
</dbReference>
<feature type="region of interest" description="Disordered" evidence="2">
    <location>
        <begin position="270"/>
        <end position="298"/>
    </location>
</feature>
<evidence type="ECO:0000259" key="4">
    <source>
        <dbReference type="PROSITE" id="PS51123"/>
    </source>
</evidence>
<dbReference type="InterPro" id="IPR006665">
    <property type="entry name" value="OmpA-like"/>
</dbReference>
<dbReference type="PANTHER" id="PTHR30329:SF21">
    <property type="entry name" value="LIPOPROTEIN YIAD-RELATED"/>
    <property type="match status" value="1"/>
</dbReference>
<dbReference type="PROSITE" id="PS51123">
    <property type="entry name" value="OMPA_2"/>
    <property type="match status" value="1"/>
</dbReference>
<sequence length="733" mass="77365">MRLKNWLLAGTSISMLAFAPIAANAQDAELQSAYQAYVQAQASGDAAALEAAQTALTELCIVGGFASLDECIAAISAGGAAPAAEEPAAVEPAPAEEPVAEEPAPEPAPVEEPAPVAEEPAPAEAAPAPEQPAVEEVAPAPEQPAVEAAPPAAEEPVMEETAPADAQTMEAPADAEPVIDQPAAEQPAVEEAAPAAEEQPAVAAEGDVEARLAAAVDAYNAAVVDLAAGVPDAQARIDAASAEIASICGVLGYTDNETCVADFGLTLSPLTEAPTGEQQPAVEPGDNQPVPVEEVTSDGQPAELVEDLPAGVDADQIAPVLDSAKDQEAAPAAAVEGQPAVEGEAAVEAQGQADVQATSEPAPTNDEEAQAEVLRTFAAEPMDAVTAEAGTEVTATGNTTVNQTVINNYVTNITNNVTQVNTTVTGDNNTVQTGVQQTPITVVEAPEVQTPTGDTIAQVILQVGAQLIVNSIGQDTDRFYNPDQDEIYYENLSNGRVREVITRPDGTQIVTVRNRNGDILRRSRITPDGTEFVLAYFDDRYYDDLQNWRDPAADLPPLRLTIPVREYVLDARYADERELETFFAQPPVEQVARLYSIDEVKRSARLRDSVRRLEVGNLTFDTGAATIGRDQVRSLSGVANAMLALLERNPNETFLIEGHTDAVGSDISNLRLSDSRAATVARVLTDFYGVPPENLATQGYGERYLKIRTEAAERENRRVTIRRITPLITVAQR</sequence>
<evidence type="ECO:0000313" key="6">
    <source>
        <dbReference type="Proteomes" id="UP000194474"/>
    </source>
</evidence>
<evidence type="ECO:0000256" key="2">
    <source>
        <dbReference type="SAM" id="MobiDB-lite"/>
    </source>
</evidence>
<dbReference type="RefSeq" id="WP_140048936.1">
    <property type="nucleotide sequence ID" value="NZ_FXWK01000001.1"/>
</dbReference>
<dbReference type="CDD" id="cd07185">
    <property type="entry name" value="OmpA_C-like"/>
    <property type="match status" value="1"/>
</dbReference>
<dbReference type="Pfam" id="PF00691">
    <property type="entry name" value="OmpA"/>
    <property type="match status" value="1"/>
</dbReference>
<feature type="compositionally biased region" description="Low complexity" evidence="2">
    <location>
        <begin position="113"/>
        <end position="164"/>
    </location>
</feature>
<dbReference type="InterPro" id="IPR036737">
    <property type="entry name" value="OmpA-like_sf"/>
</dbReference>
<dbReference type="OrthoDB" id="9792021at2"/>
<protein>
    <submittedName>
        <fullName evidence="5">Outer membrane protein OmpA</fullName>
    </submittedName>
</protein>
<feature type="signal peptide" evidence="3">
    <location>
        <begin position="1"/>
        <end position="25"/>
    </location>
</feature>
<keyword evidence="6" id="KW-1185">Reference proteome</keyword>
<gene>
    <name evidence="5" type="ORF">SAMN06295905_1824</name>
</gene>
<feature type="compositionally biased region" description="Low complexity" evidence="2">
    <location>
        <begin position="85"/>
        <end position="97"/>
    </location>
</feature>
<keyword evidence="3" id="KW-0732">Signal</keyword>
<dbReference type="PANTHER" id="PTHR30329">
    <property type="entry name" value="STATOR ELEMENT OF FLAGELLAR MOTOR COMPLEX"/>
    <property type="match status" value="1"/>
</dbReference>
<reference evidence="6" key="1">
    <citation type="submission" date="2017-04" db="EMBL/GenBank/DDBJ databases">
        <authorList>
            <person name="Varghese N."/>
            <person name="Submissions S."/>
        </authorList>
    </citation>
    <scope>NUCLEOTIDE SEQUENCE [LARGE SCALE GENOMIC DNA]</scope>
</reference>
<evidence type="ECO:0000256" key="1">
    <source>
        <dbReference type="PROSITE-ProRule" id="PRU00473"/>
    </source>
</evidence>
<dbReference type="EMBL" id="FXWK01000001">
    <property type="protein sequence ID" value="SMQ70199.1"/>
    <property type="molecule type" value="Genomic_DNA"/>
</dbReference>
<dbReference type="InterPro" id="IPR050330">
    <property type="entry name" value="Bact_OuterMem_StrucFunc"/>
</dbReference>
<dbReference type="SUPFAM" id="SSF103088">
    <property type="entry name" value="OmpA-like"/>
    <property type="match status" value="1"/>
</dbReference>
<dbReference type="AlphaFoldDB" id="A0A1Y6F6L4"/>
<feature type="domain" description="OmpA-like" evidence="4">
    <location>
        <begin position="607"/>
        <end position="727"/>
    </location>
</feature>
<evidence type="ECO:0000313" key="5">
    <source>
        <dbReference type="EMBL" id="SMQ70199.1"/>
    </source>
</evidence>
<feature type="compositionally biased region" description="Low complexity" evidence="2">
    <location>
        <begin position="329"/>
        <end position="345"/>
    </location>
</feature>
<accession>A0A1Y6F6L4</accession>
<name>A0A1Y6F6L4_9HYPH</name>